<keyword evidence="2" id="KW-0723">Serine/threonine-protein kinase</keyword>
<protein>
    <recommendedName>
        <fullName evidence="1">non-specific serine/threonine protein kinase</fullName>
        <ecNumber evidence="1">2.7.11.1</ecNumber>
    </recommendedName>
</protein>
<dbReference type="InterPro" id="IPR050660">
    <property type="entry name" value="NEK_Ser/Thr_kinase"/>
</dbReference>
<dbReference type="InterPro" id="IPR011009">
    <property type="entry name" value="Kinase-like_dom_sf"/>
</dbReference>
<dbReference type="PROSITE" id="PS50011">
    <property type="entry name" value="PROTEIN_KINASE_DOM"/>
    <property type="match status" value="1"/>
</dbReference>
<dbReference type="AlphaFoldDB" id="E1F901"/>
<evidence type="ECO:0000313" key="12">
    <source>
        <dbReference type="Proteomes" id="UP000008974"/>
    </source>
</evidence>
<evidence type="ECO:0000256" key="9">
    <source>
        <dbReference type="SAM" id="Coils"/>
    </source>
</evidence>
<keyword evidence="3" id="KW-0808">Transferase</keyword>
<dbReference type="PANTHER" id="PTHR43671">
    <property type="entry name" value="SERINE/THREONINE-PROTEIN KINASE NEK"/>
    <property type="match status" value="1"/>
</dbReference>
<evidence type="ECO:0000313" key="11">
    <source>
        <dbReference type="EMBL" id="EFO61064.1"/>
    </source>
</evidence>
<dbReference type="EC" id="2.7.11.1" evidence="1"/>
<name>E1F901_GIAIA</name>
<evidence type="ECO:0000256" key="2">
    <source>
        <dbReference type="ARBA" id="ARBA00022527"/>
    </source>
</evidence>
<comment type="catalytic activity">
    <reaction evidence="7">
        <text>L-threonyl-[protein] + ATP = O-phospho-L-threonyl-[protein] + ADP + H(+)</text>
        <dbReference type="Rhea" id="RHEA:46608"/>
        <dbReference type="Rhea" id="RHEA-COMP:11060"/>
        <dbReference type="Rhea" id="RHEA-COMP:11605"/>
        <dbReference type="ChEBI" id="CHEBI:15378"/>
        <dbReference type="ChEBI" id="CHEBI:30013"/>
        <dbReference type="ChEBI" id="CHEBI:30616"/>
        <dbReference type="ChEBI" id="CHEBI:61977"/>
        <dbReference type="ChEBI" id="CHEBI:456216"/>
        <dbReference type="EC" id="2.7.11.1"/>
    </reaction>
</comment>
<proteinExistence type="predicted"/>
<organism evidence="11 12">
    <name type="scientific">Giardia intestinalis (strain P15)</name>
    <name type="common">Giardia lamblia</name>
    <dbReference type="NCBI Taxonomy" id="658858"/>
    <lineage>
        <taxon>Eukaryota</taxon>
        <taxon>Metamonada</taxon>
        <taxon>Diplomonadida</taxon>
        <taxon>Hexamitidae</taxon>
        <taxon>Giardiinae</taxon>
        <taxon>Giardia</taxon>
    </lineage>
</organism>
<evidence type="ECO:0000256" key="4">
    <source>
        <dbReference type="ARBA" id="ARBA00022741"/>
    </source>
</evidence>
<dbReference type="GO" id="GO:0004674">
    <property type="term" value="F:protein serine/threonine kinase activity"/>
    <property type="evidence" value="ECO:0007669"/>
    <property type="project" value="UniProtKB-KW"/>
</dbReference>
<dbReference type="InterPro" id="IPR000719">
    <property type="entry name" value="Prot_kinase_dom"/>
</dbReference>
<dbReference type="SUPFAM" id="SSF56112">
    <property type="entry name" value="Protein kinase-like (PK-like)"/>
    <property type="match status" value="1"/>
</dbReference>
<comment type="catalytic activity">
    <reaction evidence="8">
        <text>L-seryl-[protein] + ATP = O-phospho-L-seryl-[protein] + ADP + H(+)</text>
        <dbReference type="Rhea" id="RHEA:17989"/>
        <dbReference type="Rhea" id="RHEA-COMP:9863"/>
        <dbReference type="Rhea" id="RHEA-COMP:11604"/>
        <dbReference type="ChEBI" id="CHEBI:15378"/>
        <dbReference type="ChEBI" id="CHEBI:29999"/>
        <dbReference type="ChEBI" id="CHEBI:30616"/>
        <dbReference type="ChEBI" id="CHEBI:83421"/>
        <dbReference type="ChEBI" id="CHEBI:456216"/>
        <dbReference type="EC" id="2.7.11.1"/>
    </reaction>
</comment>
<evidence type="ECO:0000256" key="1">
    <source>
        <dbReference type="ARBA" id="ARBA00012513"/>
    </source>
</evidence>
<dbReference type="Gene3D" id="1.10.510.10">
    <property type="entry name" value="Transferase(Phosphotransferase) domain 1"/>
    <property type="match status" value="1"/>
</dbReference>
<keyword evidence="6" id="KW-0067">ATP-binding</keyword>
<dbReference type="OrthoDB" id="437530at2759"/>
<keyword evidence="5 11" id="KW-0418">Kinase</keyword>
<dbReference type="PANTHER" id="PTHR43671:SF98">
    <property type="entry name" value="SERINE_THREONINE-PROTEIN KINASE NEK11"/>
    <property type="match status" value="1"/>
</dbReference>
<evidence type="ECO:0000256" key="3">
    <source>
        <dbReference type="ARBA" id="ARBA00022679"/>
    </source>
</evidence>
<feature type="domain" description="Protein kinase" evidence="10">
    <location>
        <begin position="1"/>
        <end position="198"/>
    </location>
</feature>
<dbReference type="Pfam" id="PF00069">
    <property type="entry name" value="Pkinase"/>
    <property type="match status" value="1"/>
</dbReference>
<dbReference type="STRING" id="658858.E1F901"/>
<evidence type="ECO:0000256" key="8">
    <source>
        <dbReference type="ARBA" id="ARBA00048679"/>
    </source>
</evidence>
<dbReference type="InterPro" id="IPR008266">
    <property type="entry name" value="Tyr_kinase_AS"/>
</dbReference>
<feature type="coiled-coil region" evidence="9">
    <location>
        <begin position="216"/>
        <end position="250"/>
    </location>
</feature>
<dbReference type="FunFam" id="1.10.510.10:FF:000844">
    <property type="entry name" value="Kinase, NEK"/>
    <property type="match status" value="1"/>
</dbReference>
<dbReference type="EMBL" id="ACVC01000405">
    <property type="protein sequence ID" value="EFO61064.1"/>
    <property type="molecule type" value="Genomic_DNA"/>
</dbReference>
<dbReference type="GO" id="GO:0005524">
    <property type="term" value="F:ATP binding"/>
    <property type="evidence" value="ECO:0007669"/>
    <property type="project" value="UniProtKB-KW"/>
</dbReference>
<gene>
    <name evidence="11" type="ORF">GLP15_2919</name>
</gene>
<dbReference type="OMA" id="EHLAMSK"/>
<evidence type="ECO:0000256" key="7">
    <source>
        <dbReference type="ARBA" id="ARBA00047899"/>
    </source>
</evidence>
<dbReference type="Proteomes" id="UP000008974">
    <property type="component" value="Unassembled WGS sequence"/>
</dbReference>
<reference evidence="11 12" key="1">
    <citation type="journal article" date="2010" name="BMC Genomics">
        <title>Genome analysis and comparative genomics of a Giardia intestinalis assemblage E isolate.</title>
        <authorList>
            <person name="Jerlstrom-Hultqvist J."/>
            <person name="Franzen O."/>
            <person name="Ankarklev J."/>
            <person name="Xu F."/>
            <person name="Nohynkova E."/>
            <person name="Andersson J.O."/>
            <person name="Svard S.G."/>
            <person name="Andersson B."/>
        </authorList>
    </citation>
    <scope>NUCLEOTIDE SEQUENCE [LARGE SCALE GENOMIC DNA]</scope>
    <source>
        <strain evidence="11 12">P15</strain>
    </source>
</reference>
<evidence type="ECO:0000256" key="6">
    <source>
        <dbReference type="ARBA" id="ARBA00022840"/>
    </source>
</evidence>
<keyword evidence="9" id="KW-0175">Coiled coil</keyword>
<keyword evidence="4" id="KW-0547">Nucleotide-binding</keyword>
<evidence type="ECO:0000259" key="10">
    <source>
        <dbReference type="PROSITE" id="PS50011"/>
    </source>
</evidence>
<sequence>MDRYDKTLEDLLTEHKRRRLPVSLELVLSIMRQVAAALAYLHGVSGVDADGLVHCDLRPANVLVSADGEYFVITGLSLCRDALGSGSPLLEMAAYMAPEALLRSEASPASDMWSLGAILYELATLRRPDFLKGREPAEVFVDGWRPDLSAVADGFIKGILERIFVLEPEGRLTAGELYKTLTAAAIPVSELGHRHKVLEEKYNSLEIAVSNNNDRVALLEEDAKAKSTKIDALKDQGKEHLTMIKALENRFTQSSSETNTSGS</sequence>
<evidence type="ECO:0000256" key="5">
    <source>
        <dbReference type="ARBA" id="ARBA00022777"/>
    </source>
</evidence>
<dbReference type="VEuPathDB" id="GiardiaDB:GLP15_2919"/>
<dbReference type="PROSITE" id="PS00109">
    <property type="entry name" value="PROTEIN_KINASE_TYR"/>
    <property type="match status" value="1"/>
</dbReference>
<accession>E1F901</accession>
<comment type="caution">
    <text evidence="11">The sequence shown here is derived from an EMBL/GenBank/DDBJ whole genome shotgun (WGS) entry which is preliminary data.</text>
</comment>